<reference evidence="1 2" key="1">
    <citation type="submission" date="2019-08" db="EMBL/GenBank/DDBJ databases">
        <title>The genome of the soybean aphid Biotype 1, its phylome, world population structure and adaptation to the North American continent.</title>
        <authorList>
            <person name="Giordano R."/>
            <person name="Donthu R.K."/>
            <person name="Hernandez A.G."/>
            <person name="Wright C.L."/>
            <person name="Zimin A.V."/>
        </authorList>
    </citation>
    <scope>NUCLEOTIDE SEQUENCE [LARGE SCALE GENOMIC DNA]</scope>
    <source>
        <tissue evidence="1">Whole aphids</tissue>
    </source>
</reference>
<keyword evidence="2" id="KW-1185">Reference proteome</keyword>
<proteinExistence type="predicted"/>
<protein>
    <submittedName>
        <fullName evidence="1">Uncharacterized protein</fullName>
    </submittedName>
</protein>
<evidence type="ECO:0000313" key="1">
    <source>
        <dbReference type="EMBL" id="KAE9532306.1"/>
    </source>
</evidence>
<organism evidence="1 2">
    <name type="scientific">Aphis glycines</name>
    <name type="common">Soybean aphid</name>
    <dbReference type="NCBI Taxonomy" id="307491"/>
    <lineage>
        <taxon>Eukaryota</taxon>
        <taxon>Metazoa</taxon>
        <taxon>Ecdysozoa</taxon>
        <taxon>Arthropoda</taxon>
        <taxon>Hexapoda</taxon>
        <taxon>Insecta</taxon>
        <taxon>Pterygota</taxon>
        <taxon>Neoptera</taxon>
        <taxon>Paraneoptera</taxon>
        <taxon>Hemiptera</taxon>
        <taxon>Sternorrhyncha</taxon>
        <taxon>Aphidomorpha</taxon>
        <taxon>Aphidoidea</taxon>
        <taxon>Aphididae</taxon>
        <taxon>Aphidini</taxon>
        <taxon>Aphis</taxon>
        <taxon>Aphis</taxon>
    </lineage>
</organism>
<sequence>MIPKIIIPNLLFTFMFRHGYFLYSVEDLYFLHCQSLTYYYQHCTQNHKLGFQNNDPNEYLHHLYHLVCTLVNRSEHRDPVHPELHLQLGSSTPEFDSIQKLQISIRHFGPLNCVVITIWFSARGALISSSALTFTMARIRSNTYTSIFTINKYFNQTPVKPDKQSQPLSIQFPPFKQTPVEQPFGDTGTSHLSPVQLIEQIH</sequence>
<evidence type="ECO:0000313" key="2">
    <source>
        <dbReference type="Proteomes" id="UP000475862"/>
    </source>
</evidence>
<comment type="caution">
    <text evidence="1">The sequence shown here is derived from an EMBL/GenBank/DDBJ whole genome shotgun (WGS) entry which is preliminary data.</text>
</comment>
<dbReference type="EMBL" id="VYZN01000039">
    <property type="protein sequence ID" value="KAE9532306.1"/>
    <property type="molecule type" value="Genomic_DNA"/>
</dbReference>
<gene>
    <name evidence="1" type="ORF">AGLY_009929</name>
</gene>
<accession>A0A6G0TGU0</accession>
<name>A0A6G0TGU0_APHGL</name>
<dbReference type="AlphaFoldDB" id="A0A6G0TGU0"/>
<dbReference type="Proteomes" id="UP000475862">
    <property type="component" value="Unassembled WGS sequence"/>
</dbReference>